<dbReference type="KEGG" id="bcg:BCG9842_B3309"/>
<accession>B7ITD1</accession>
<dbReference type="HOGENOM" id="CLU_1567501_0_0_9"/>
<dbReference type="RefSeq" id="WP_000431420.1">
    <property type="nucleotide sequence ID" value="NC_011772.1"/>
</dbReference>
<organism evidence="1 2">
    <name type="scientific">Bacillus cereus (strain G9842)</name>
    <dbReference type="NCBI Taxonomy" id="405531"/>
    <lineage>
        <taxon>Bacteria</taxon>
        <taxon>Bacillati</taxon>
        <taxon>Bacillota</taxon>
        <taxon>Bacilli</taxon>
        <taxon>Bacillales</taxon>
        <taxon>Bacillaceae</taxon>
        <taxon>Bacillus</taxon>
        <taxon>Bacillus cereus group</taxon>
    </lineage>
</organism>
<name>B7ITD1_BACC2</name>
<reference evidence="1 2" key="1">
    <citation type="submission" date="2008-10" db="EMBL/GenBank/DDBJ databases">
        <title>Genome sequence of Bacillus cereus G9842.</title>
        <authorList>
            <person name="Dodson R.J."/>
            <person name="Durkin A.S."/>
            <person name="Rosovitz M.J."/>
            <person name="Rasko D.A."/>
            <person name="Hoffmaster A."/>
            <person name="Ravel J."/>
            <person name="Sutton G."/>
        </authorList>
    </citation>
    <scope>NUCLEOTIDE SEQUENCE [LARGE SCALE GENOMIC DNA]</scope>
    <source>
        <strain evidence="1 2">G9842</strain>
    </source>
</reference>
<protein>
    <submittedName>
        <fullName evidence="1">Uncharacterized protein</fullName>
    </submittedName>
</protein>
<dbReference type="EMBL" id="CP001186">
    <property type="protein sequence ID" value="ACK94683.1"/>
    <property type="molecule type" value="Genomic_DNA"/>
</dbReference>
<sequence length="170" mass="19089">MENQSAYSPQEFLNLLKNKEFSDSNPSQDIQEGSRRPLKFTGLLNNIDSENQFMVTVGSTCDNTNWRKIPLDIIDQIVYLGTVDCEAQGEYTKVQITFKEPETEEATIFASLVLDILDNAERAVLNLLEMADFKEDKTRRYPNCVRCLRGCVGKGDGVFDCLADCGGKCP</sequence>
<gene>
    <name evidence="1" type="ordered locus">BCG9842_B3309</name>
</gene>
<dbReference type="Proteomes" id="UP000006744">
    <property type="component" value="Chromosome"/>
</dbReference>
<evidence type="ECO:0000313" key="1">
    <source>
        <dbReference type="EMBL" id="ACK94683.1"/>
    </source>
</evidence>
<dbReference type="AlphaFoldDB" id="B7ITD1"/>
<evidence type="ECO:0000313" key="2">
    <source>
        <dbReference type="Proteomes" id="UP000006744"/>
    </source>
</evidence>
<proteinExistence type="predicted"/>